<name>A0A1V4GVQ5_MORLA</name>
<evidence type="ECO:0000313" key="1">
    <source>
        <dbReference type="EMBL" id="OPH36732.1"/>
    </source>
</evidence>
<evidence type="ECO:0000313" key="2">
    <source>
        <dbReference type="Proteomes" id="UP000191025"/>
    </source>
</evidence>
<reference evidence="2" key="1">
    <citation type="submission" date="2017-03" db="EMBL/GenBank/DDBJ databases">
        <title>Draft genome sequence of Moraxella equi CCUG 4950T type strain.</title>
        <authorList>
            <person name="Salva-Serra F."/>
            <person name="Engstrom-Jakobsson H."/>
            <person name="Thorell K."/>
            <person name="Jaen-Luchoro D."/>
            <person name="Gonzales-Siles L."/>
            <person name="Karlsson R."/>
            <person name="Yazdan S."/>
            <person name="Boulund F."/>
            <person name="Johnning A."/>
            <person name="Engstrand L."/>
            <person name="Kristiansson E."/>
            <person name="Moore E."/>
        </authorList>
    </citation>
    <scope>NUCLEOTIDE SEQUENCE [LARGE SCALE GENOMIC DNA]</scope>
    <source>
        <strain evidence="2">CCUG 4441</strain>
    </source>
</reference>
<dbReference type="AlphaFoldDB" id="A0A1V4GVQ5"/>
<dbReference type="RefSeq" id="WP_062498437.1">
    <property type="nucleotide sequence ID" value="NZ_MXAN01000046.1"/>
</dbReference>
<dbReference type="EMBL" id="MXAN01000046">
    <property type="protein sequence ID" value="OPH36732.1"/>
    <property type="molecule type" value="Genomic_DNA"/>
</dbReference>
<sequence length="104" mass="12112">MKFEIPPILWANKDGKRISQSTFITYTIFENGLCNYGEGKFKECRSVDDAMDWVETVHYPDQVKKYFRVVCDRQDVASAVINDRHTAVVWSELLKEHQRLLGGK</sequence>
<protein>
    <submittedName>
        <fullName evidence="1">Uncharacterized protein</fullName>
    </submittedName>
</protein>
<dbReference type="Proteomes" id="UP000191025">
    <property type="component" value="Unassembled WGS sequence"/>
</dbReference>
<gene>
    <name evidence="1" type="ORF">B5J94_06720</name>
</gene>
<comment type="caution">
    <text evidence="1">The sequence shown here is derived from an EMBL/GenBank/DDBJ whole genome shotgun (WGS) entry which is preliminary data.</text>
</comment>
<accession>A0A1V4GVQ5</accession>
<organism evidence="1 2">
    <name type="scientific">Moraxella lacunata</name>
    <dbReference type="NCBI Taxonomy" id="477"/>
    <lineage>
        <taxon>Bacteria</taxon>
        <taxon>Pseudomonadati</taxon>
        <taxon>Pseudomonadota</taxon>
        <taxon>Gammaproteobacteria</taxon>
        <taxon>Moraxellales</taxon>
        <taxon>Moraxellaceae</taxon>
        <taxon>Moraxella</taxon>
    </lineage>
</organism>
<proteinExistence type="predicted"/>